<reference evidence="2 3" key="2">
    <citation type="journal article" date="2011" name="ISME J.">
        <title>RNA-seq reveals cooperative metabolic interactions between two termite-gut spirochete species in co-culture.</title>
        <authorList>
            <person name="Rosenthal A.Z."/>
            <person name="Matson E.G."/>
            <person name="Eldar A."/>
            <person name="Leadbetter J.R."/>
        </authorList>
    </citation>
    <scope>NUCLEOTIDE SEQUENCE [LARGE SCALE GENOMIC DNA]</scope>
    <source>
        <strain evidence="3">ATCC BAA-887 / DSM 12427 / ZAS-2</strain>
    </source>
</reference>
<feature type="transmembrane region" description="Helical" evidence="1">
    <location>
        <begin position="988"/>
        <end position="1014"/>
    </location>
</feature>
<dbReference type="SUPFAM" id="SSF82866">
    <property type="entry name" value="Multidrug efflux transporter AcrB transmembrane domain"/>
    <property type="match status" value="2"/>
</dbReference>
<feature type="transmembrane region" description="Helical" evidence="1">
    <location>
        <begin position="914"/>
        <end position="935"/>
    </location>
</feature>
<sequence>MDISELSVRKPVTVTMLYILVCVIAAVFIPRLGIALYPSVSPPYVNVITSYSNVGPEEIDKTVTKPILNSLRRIADVKAITSRSSSGRSQVQLEFGYNKDMEEAVNDITAVLARITNALPDGCGAPTIMRFSMSAMPIMRMAVMGDLSLDELRVISEETVQPLLERIAGVASAEINGGVNREIRVDVNNNRLEAYGLTLQTITGALAARNIQTSNGTLTHGTTDYEIITDEYFKSLDDIRNTIISSSAGTVGIRLDDVAEVYESTDNTGRRVYINGEPGIYISITNESGTNPSTISKGVHAILPEIEDNLPKGVSITVLSDDTSLIDSTMDEVYSSGIQGAVLAMLIIFLFLRNFRSAIIIGMSIPISIVITLMVMSLMDLTINMMTMSGLILGMGMTVDSSIVILENINKRRGWGEKSAVAAIFGSRNMVMAIIASTATTVCVFVPMLLYRADLEMYGMMFQELILTVVVSLIVSLIVSVTLVPALAGSIIKIYTRTQKPLHFKPFVIVDTVFAKFIKGLENGYATALRFCLKNRLIVLVLVFALLIPSIQHLSSTGMNLAPSSQADDQVNINISLPVGTTSGLVQRYLFDFQEIIVREIPRDAYNTIVINSGGSNSGSVQINLPKLKNQKISAREIQATLTPFTTQWSDVRITFSSGRGPGGMGGGGVNIKVISDDTAAMTQVSNEIVALIKANVPQALNPASALDSGSPRYEVRIDTDTASAAGVNVNTISGLLKTAITGSTATTYHIGGDDVSIIVSLAESDLAAPADLGAITIQTANGLMALDNFISYQEGISPQQIQREEGVRVNRVTASLAPGAIATELQARVEQLINENIVLPDTVKIEYQGDARDIQRFGGAFLVVILLAVFLVFCVMAAQFESLVDPFIIFASIPLLAIGVMAVYQLTGQTMSLYSLVGIVALVGIVVNNGIVLVDFTNQLVERKTPVIEACIEAGRNRLQPILMTTLTTVLGMVPIAFFPGEGAETMQPICLTIVGGLLSGAFMTLFVSPILYSLLNKRREKRFNDPESLMNQLEEVDEIKAKNIKVELTQKDT</sequence>
<feature type="transmembrane region" description="Helical" evidence="1">
    <location>
        <begin position="430"/>
        <end position="453"/>
    </location>
</feature>
<dbReference type="KEGG" id="tpi:TREPR_3613"/>
<dbReference type="GO" id="GO:0005886">
    <property type="term" value="C:plasma membrane"/>
    <property type="evidence" value="ECO:0007669"/>
    <property type="project" value="TreeGrafter"/>
</dbReference>
<dbReference type="OrthoDB" id="366306at2"/>
<feature type="transmembrane region" description="Helical" evidence="1">
    <location>
        <begin position="385"/>
        <end position="409"/>
    </location>
</feature>
<feature type="transmembrane region" description="Helical" evidence="1">
    <location>
        <begin position="465"/>
        <end position="492"/>
    </location>
</feature>
<dbReference type="Gene3D" id="3.30.2090.10">
    <property type="entry name" value="Multidrug efflux transporter AcrB TolC docking domain, DN and DC subdomains"/>
    <property type="match status" value="2"/>
</dbReference>
<protein>
    <submittedName>
        <fullName evidence="2">Putative acriflavin resistance protein</fullName>
    </submittedName>
</protein>
<proteinExistence type="predicted"/>
<dbReference type="SUPFAM" id="SSF82714">
    <property type="entry name" value="Multidrug efflux transporter AcrB TolC docking domain, DN and DC subdomains"/>
    <property type="match status" value="2"/>
</dbReference>
<dbReference type="InterPro" id="IPR027463">
    <property type="entry name" value="AcrB_DN_DC_subdom"/>
</dbReference>
<dbReference type="PANTHER" id="PTHR32063:SF0">
    <property type="entry name" value="SWARMING MOTILITY PROTEIN SWRC"/>
    <property type="match status" value="1"/>
</dbReference>
<feature type="transmembrane region" description="Helical" evidence="1">
    <location>
        <begin position="12"/>
        <end position="37"/>
    </location>
</feature>
<feature type="transmembrane region" description="Helical" evidence="1">
    <location>
        <begin position="888"/>
        <end position="908"/>
    </location>
</feature>
<dbReference type="Gene3D" id="1.20.1640.10">
    <property type="entry name" value="Multidrug efflux transporter AcrB transmembrane domain"/>
    <property type="match status" value="2"/>
</dbReference>
<dbReference type="RefSeq" id="WP_015706691.1">
    <property type="nucleotide sequence ID" value="NC_015578.1"/>
</dbReference>
<dbReference type="Gene3D" id="3.30.70.1430">
    <property type="entry name" value="Multidrug efflux transporter AcrB pore domain"/>
    <property type="match status" value="2"/>
</dbReference>
<keyword evidence="1" id="KW-0812">Transmembrane</keyword>
<dbReference type="Pfam" id="PF00873">
    <property type="entry name" value="ACR_tran"/>
    <property type="match status" value="1"/>
</dbReference>
<name>F5YR10_TREPZ</name>
<keyword evidence="1" id="KW-0472">Membrane</keyword>
<feature type="transmembrane region" description="Helical" evidence="1">
    <location>
        <begin position="333"/>
        <end position="352"/>
    </location>
</feature>
<organism evidence="2 3">
    <name type="scientific">Treponema primitia (strain ATCC BAA-887 / DSM 12427 / ZAS-2)</name>
    <dbReference type="NCBI Taxonomy" id="545694"/>
    <lineage>
        <taxon>Bacteria</taxon>
        <taxon>Pseudomonadati</taxon>
        <taxon>Spirochaetota</taxon>
        <taxon>Spirochaetia</taxon>
        <taxon>Spirochaetales</taxon>
        <taxon>Treponemataceae</taxon>
        <taxon>Treponema</taxon>
    </lineage>
</organism>
<dbReference type="STRING" id="545694.TREPR_3613"/>
<dbReference type="SUPFAM" id="SSF82693">
    <property type="entry name" value="Multidrug efflux transporter AcrB pore domain, PN1, PN2, PC1 and PC2 subdomains"/>
    <property type="match status" value="2"/>
</dbReference>
<evidence type="ECO:0000256" key="1">
    <source>
        <dbReference type="SAM" id="Phobius"/>
    </source>
</evidence>
<dbReference type="InterPro" id="IPR001036">
    <property type="entry name" value="Acrflvin-R"/>
</dbReference>
<accession>F5YR10</accession>
<dbReference type="GO" id="GO:0042910">
    <property type="term" value="F:xenobiotic transmembrane transporter activity"/>
    <property type="evidence" value="ECO:0007669"/>
    <property type="project" value="TreeGrafter"/>
</dbReference>
<dbReference type="EMBL" id="CP001843">
    <property type="protein sequence ID" value="AEF85465.1"/>
    <property type="molecule type" value="Genomic_DNA"/>
</dbReference>
<dbReference type="eggNOG" id="COG0841">
    <property type="taxonomic scope" value="Bacteria"/>
</dbReference>
<feature type="transmembrane region" description="Helical" evidence="1">
    <location>
        <begin position="359"/>
        <end position="379"/>
    </location>
</feature>
<dbReference type="Proteomes" id="UP000009223">
    <property type="component" value="Chromosome"/>
</dbReference>
<dbReference type="Gene3D" id="3.30.70.1320">
    <property type="entry name" value="Multidrug efflux transporter AcrB pore domain like"/>
    <property type="match status" value="1"/>
</dbReference>
<feature type="transmembrane region" description="Helical" evidence="1">
    <location>
        <begin position="963"/>
        <end position="982"/>
    </location>
</feature>
<evidence type="ECO:0000313" key="3">
    <source>
        <dbReference type="Proteomes" id="UP000009223"/>
    </source>
</evidence>
<reference evidence="3" key="1">
    <citation type="submission" date="2009-12" db="EMBL/GenBank/DDBJ databases">
        <title>Complete sequence of Treponema primitia strain ZAS-2.</title>
        <authorList>
            <person name="Tetu S.G."/>
            <person name="Matson E."/>
            <person name="Ren Q."/>
            <person name="Seshadri R."/>
            <person name="Elbourne L."/>
            <person name="Hassan K.A."/>
            <person name="Durkin A."/>
            <person name="Radune D."/>
            <person name="Mohamoud Y."/>
            <person name="Shay R."/>
            <person name="Jin S."/>
            <person name="Zhang X."/>
            <person name="Lucey K."/>
            <person name="Ballor N.R."/>
            <person name="Ottesen E."/>
            <person name="Rosenthal R."/>
            <person name="Allen A."/>
            <person name="Leadbetter J.R."/>
            <person name="Paulsen I.T."/>
        </authorList>
    </citation>
    <scope>NUCLEOTIDE SEQUENCE [LARGE SCALE GENOMIC DNA]</scope>
    <source>
        <strain evidence="3">ATCC BAA-887 / DSM 12427 / ZAS-2</strain>
    </source>
</reference>
<dbReference type="Gene3D" id="3.30.70.1440">
    <property type="entry name" value="Multidrug efflux transporter AcrB pore domain"/>
    <property type="match status" value="1"/>
</dbReference>
<feature type="transmembrane region" description="Helical" evidence="1">
    <location>
        <begin position="537"/>
        <end position="555"/>
    </location>
</feature>
<feature type="transmembrane region" description="Helical" evidence="1">
    <location>
        <begin position="858"/>
        <end position="881"/>
    </location>
</feature>
<evidence type="ECO:0000313" key="2">
    <source>
        <dbReference type="EMBL" id="AEF85465.1"/>
    </source>
</evidence>
<keyword evidence="3" id="KW-1185">Reference proteome</keyword>
<gene>
    <name evidence="2" type="ordered locus">TREPR_3613</name>
</gene>
<dbReference type="AlphaFoldDB" id="F5YR10"/>
<dbReference type="PRINTS" id="PR00702">
    <property type="entry name" value="ACRIFLAVINRP"/>
</dbReference>
<keyword evidence="1" id="KW-1133">Transmembrane helix</keyword>
<dbReference type="PANTHER" id="PTHR32063">
    <property type="match status" value="1"/>
</dbReference>
<dbReference type="HOGENOM" id="CLU_002755_1_2_12"/>